<proteinExistence type="predicted"/>
<dbReference type="GO" id="GO:0016301">
    <property type="term" value="F:kinase activity"/>
    <property type="evidence" value="ECO:0007669"/>
    <property type="project" value="UniProtKB-KW"/>
</dbReference>
<keyword evidence="1" id="KW-0418">Kinase</keyword>
<accession>A0A3B0PJ29</accession>
<dbReference type="Proteomes" id="UP000257559">
    <property type="component" value="Chromosome"/>
</dbReference>
<reference evidence="2" key="1">
    <citation type="submission" date="2018-06" db="EMBL/GenBank/DDBJ databases">
        <authorList>
            <consortium name="Pathogen Informatics"/>
        </authorList>
    </citation>
    <scope>NUCLEOTIDE SEQUENCE [LARGE SCALE GENOMIC DNA]</scope>
    <source>
        <strain evidence="2">NCTC10132</strain>
    </source>
</reference>
<sequence>MVIAISGMIGSGKSTLSKELSNIYNNSILVEEFSDNDEVFNTFLKW</sequence>
<gene>
    <name evidence="1" type="primary">MCYN0418_3</name>
    <name evidence="1" type="ORF">NCTC10132_00653</name>
</gene>
<dbReference type="SUPFAM" id="SSF52540">
    <property type="entry name" value="P-loop containing nucleoside triphosphate hydrolases"/>
    <property type="match status" value="1"/>
</dbReference>
<keyword evidence="1" id="KW-0808">Transferase</keyword>
<protein>
    <submittedName>
        <fullName evidence="1">Deoxyguanosine kinase</fullName>
    </submittedName>
</protein>
<evidence type="ECO:0000313" key="1">
    <source>
        <dbReference type="EMBL" id="SYV97288.1"/>
    </source>
</evidence>
<evidence type="ECO:0000313" key="2">
    <source>
        <dbReference type="Proteomes" id="UP000257559"/>
    </source>
</evidence>
<dbReference type="EMBL" id="LS991951">
    <property type="protein sequence ID" value="SYV97288.1"/>
    <property type="molecule type" value="Genomic_DNA"/>
</dbReference>
<name>A0A3B0PJ29_9BACT</name>
<dbReference type="KEGG" id="medw:NCTC10132_00653"/>
<dbReference type="Gene3D" id="3.40.50.300">
    <property type="entry name" value="P-loop containing nucleotide triphosphate hydrolases"/>
    <property type="match status" value="1"/>
</dbReference>
<dbReference type="InterPro" id="IPR027417">
    <property type="entry name" value="P-loop_NTPase"/>
</dbReference>
<feature type="non-terminal residue" evidence="1">
    <location>
        <position position="46"/>
    </location>
</feature>
<dbReference type="AlphaFoldDB" id="A0A3B0PJ29"/>
<keyword evidence="2" id="KW-1185">Reference proteome</keyword>
<organism evidence="1 2">
    <name type="scientific">Mycoplasmopsis edwardii</name>
    <dbReference type="NCBI Taxonomy" id="53558"/>
    <lineage>
        <taxon>Bacteria</taxon>
        <taxon>Bacillati</taxon>
        <taxon>Mycoplasmatota</taxon>
        <taxon>Mycoplasmoidales</taxon>
        <taxon>Metamycoplasmataceae</taxon>
        <taxon>Mycoplasmopsis</taxon>
    </lineage>
</organism>